<dbReference type="EMBL" id="MU865937">
    <property type="protein sequence ID" value="KAK4449401.1"/>
    <property type="molecule type" value="Genomic_DNA"/>
</dbReference>
<dbReference type="GO" id="GO:0034975">
    <property type="term" value="P:protein folding in endoplasmic reticulum"/>
    <property type="evidence" value="ECO:0007669"/>
    <property type="project" value="TreeGrafter"/>
</dbReference>
<evidence type="ECO:0000313" key="8">
    <source>
        <dbReference type="Proteomes" id="UP001321760"/>
    </source>
</evidence>
<evidence type="ECO:0000256" key="4">
    <source>
        <dbReference type="ARBA" id="ARBA00022989"/>
    </source>
</evidence>
<dbReference type="Pfam" id="PF10270">
    <property type="entry name" value="MMgT"/>
    <property type="match status" value="1"/>
</dbReference>
<protein>
    <submittedName>
        <fullName evidence="7">Magnesium transporter</fullName>
    </submittedName>
</protein>
<keyword evidence="8" id="KW-1185">Reference proteome</keyword>
<keyword evidence="4 6" id="KW-1133">Transmembrane helix</keyword>
<dbReference type="PANTHER" id="PTHR28144">
    <property type="entry name" value="ER MEMBRANE PROTEIN COMPLEX SUBUNIT 5"/>
    <property type="match status" value="1"/>
</dbReference>
<reference evidence="7" key="1">
    <citation type="journal article" date="2023" name="Mol. Phylogenet. Evol.">
        <title>Genome-scale phylogeny and comparative genomics of the fungal order Sordariales.</title>
        <authorList>
            <person name="Hensen N."/>
            <person name="Bonometti L."/>
            <person name="Westerberg I."/>
            <person name="Brannstrom I.O."/>
            <person name="Guillou S."/>
            <person name="Cros-Aarteil S."/>
            <person name="Calhoun S."/>
            <person name="Haridas S."/>
            <person name="Kuo A."/>
            <person name="Mondo S."/>
            <person name="Pangilinan J."/>
            <person name="Riley R."/>
            <person name="LaButti K."/>
            <person name="Andreopoulos B."/>
            <person name="Lipzen A."/>
            <person name="Chen C."/>
            <person name="Yan M."/>
            <person name="Daum C."/>
            <person name="Ng V."/>
            <person name="Clum A."/>
            <person name="Steindorff A."/>
            <person name="Ohm R.A."/>
            <person name="Martin F."/>
            <person name="Silar P."/>
            <person name="Natvig D.O."/>
            <person name="Lalanne C."/>
            <person name="Gautier V."/>
            <person name="Ament-Velasquez S.L."/>
            <person name="Kruys A."/>
            <person name="Hutchinson M.I."/>
            <person name="Powell A.J."/>
            <person name="Barry K."/>
            <person name="Miller A.N."/>
            <person name="Grigoriev I.V."/>
            <person name="Debuchy R."/>
            <person name="Gladieux P."/>
            <person name="Hiltunen Thoren M."/>
            <person name="Johannesson H."/>
        </authorList>
    </citation>
    <scope>NUCLEOTIDE SEQUENCE</scope>
    <source>
        <strain evidence="7">PSN243</strain>
    </source>
</reference>
<keyword evidence="3 6" id="KW-0812">Transmembrane</keyword>
<dbReference type="InterPro" id="IPR053279">
    <property type="entry name" value="EMC_subunit"/>
</dbReference>
<comment type="subcellular location">
    <subcellularLocation>
        <location evidence="1">Endomembrane system</location>
        <topology evidence="1">Multi-pass membrane protein</topology>
    </subcellularLocation>
</comment>
<evidence type="ECO:0000256" key="2">
    <source>
        <dbReference type="ARBA" id="ARBA00006109"/>
    </source>
</evidence>
<dbReference type="Proteomes" id="UP001321760">
    <property type="component" value="Unassembled WGS sequence"/>
</dbReference>
<evidence type="ECO:0000256" key="5">
    <source>
        <dbReference type="ARBA" id="ARBA00023136"/>
    </source>
</evidence>
<comment type="caution">
    <text evidence="7">The sequence shown here is derived from an EMBL/GenBank/DDBJ whole genome shotgun (WGS) entry which is preliminary data.</text>
</comment>
<evidence type="ECO:0000256" key="3">
    <source>
        <dbReference type="ARBA" id="ARBA00022692"/>
    </source>
</evidence>
<reference evidence="7" key="2">
    <citation type="submission" date="2023-05" db="EMBL/GenBank/DDBJ databases">
        <authorList>
            <consortium name="Lawrence Berkeley National Laboratory"/>
            <person name="Steindorff A."/>
            <person name="Hensen N."/>
            <person name="Bonometti L."/>
            <person name="Westerberg I."/>
            <person name="Brannstrom I.O."/>
            <person name="Guillou S."/>
            <person name="Cros-Aarteil S."/>
            <person name="Calhoun S."/>
            <person name="Haridas S."/>
            <person name="Kuo A."/>
            <person name="Mondo S."/>
            <person name="Pangilinan J."/>
            <person name="Riley R."/>
            <person name="Labutti K."/>
            <person name="Andreopoulos B."/>
            <person name="Lipzen A."/>
            <person name="Chen C."/>
            <person name="Yanf M."/>
            <person name="Daum C."/>
            <person name="Ng V."/>
            <person name="Clum A."/>
            <person name="Ohm R."/>
            <person name="Martin F."/>
            <person name="Silar P."/>
            <person name="Natvig D."/>
            <person name="Lalanne C."/>
            <person name="Gautier V."/>
            <person name="Ament-Velasquez S.L."/>
            <person name="Kruys A."/>
            <person name="Hutchinson M.I."/>
            <person name="Powell A.J."/>
            <person name="Barry K."/>
            <person name="Miller A.N."/>
            <person name="Grigoriev I.V."/>
            <person name="Debuchy R."/>
            <person name="Gladieux P."/>
            <person name="Thoren M.H."/>
            <person name="Johannesson H."/>
        </authorList>
    </citation>
    <scope>NUCLEOTIDE SEQUENCE</scope>
    <source>
        <strain evidence="7">PSN243</strain>
    </source>
</reference>
<sequence>MTWISKTITALGGILLAHACYSAQEHSSLQSFRTTAATLASSSIPTAASLPIDIAIETVVATFIIVLGLVSGTRPLRPIQWRVWAGKLEREGAEGFMDNEGEVNKDYVGNPFRNLEARPGFVDVRRQRREFTEWVKSGGKK</sequence>
<dbReference type="PANTHER" id="PTHR28144:SF1">
    <property type="entry name" value="ER MEMBRANE PROTEIN COMPLEX SUBUNIT 5"/>
    <property type="match status" value="1"/>
</dbReference>
<gene>
    <name evidence="7" type="ORF">QBC34DRAFT_89503</name>
</gene>
<organism evidence="7 8">
    <name type="scientific">Podospora aff. communis PSN243</name>
    <dbReference type="NCBI Taxonomy" id="3040156"/>
    <lineage>
        <taxon>Eukaryota</taxon>
        <taxon>Fungi</taxon>
        <taxon>Dikarya</taxon>
        <taxon>Ascomycota</taxon>
        <taxon>Pezizomycotina</taxon>
        <taxon>Sordariomycetes</taxon>
        <taxon>Sordariomycetidae</taxon>
        <taxon>Sordariales</taxon>
        <taxon>Podosporaceae</taxon>
        <taxon>Podospora</taxon>
    </lineage>
</organism>
<keyword evidence="5 6" id="KW-0472">Membrane</keyword>
<name>A0AAV9GNS8_9PEZI</name>
<comment type="similarity">
    <text evidence="2">Belongs to the membrane magnesium transporter (TC 1.A.67) family.</text>
</comment>
<dbReference type="InterPro" id="IPR018937">
    <property type="entry name" value="MMgT"/>
</dbReference>
<evidence type="ECO:0000256" key="1">
    <source>
        <dbReference type="ARBA" id="ARBA00004127"/>
    </source>
</evidence>
<dbReference type="GO" id="GO:0072546">
    <property type="term" value="C:EMC complex"/>
    <property type="evidence" value="ECO:0007669"/>
    <property type="project" value="TreeGrafter"/>
</dbReference>
<accession>A0AAV9GNS8</accession>
<evidence type="ECO:0000313" key="7">
    <source>
        <dbReference type="EMBL" id="KAK4449401.1"/>
    </source>
</evidence>
<proteinExistence type="inferred from homology"/>
<dbReference type="AlphaFoldDB" id="A0AAV9GNS8"/>
<feature type="transmembrane region" description="Helical" evidence="6">
    <location>
        <begin position="46"/>
        <end position="70"/>
    </location>
</feature>
<evidence type="ECO:0000256" key="6">
    <source>
        <dbReference type="SAM" id="Phobius"/>
    </source>
</evidence>